<proteinExistence type="inferred from homology"/>
<feature type="compositionally biased region" description="Acidic residues" evidence="8">
    <location>
        <begin position="663"/>
        <end position="672"/>
    </location>
</feature>
<feature type="compositionally biased region" description="Basic and acidic residues" evidence="8">
    <location>
        <begin position="652"/>
        <end position="662"/>
    </location>
</feature>
<comment type="similarity">
    <text evidence="2">Belongs to the organo anion transporter (TC 2.A.60) family.</text>
</comment>
<dbReference type="Proteomes" id="UP000245119">
    <property type="component" value="Linkage Group LG1"/>
</dbReference>
<dbReference type="GO" id="GO:0015347">
    <property type="term" value="F:sodium-independent organic anion transmembrane transporter activity"/>
    <property type="evidence" value="ECO:0007669"/>
    <property type="project" value="TreeGrafter"/>
</dbReference>
<feature type="region of interest" description="Disordered" evidence="8">
    <location>
        <begin position="300"/>
        <end position="319"/>
    </location>
</feature>
<keyword evidence="6 9" id="KW-0472">Membrane</keyword>
<feature type="transmembrane region" description="Helical" evidence="9">
    <location>
        <begin position="546"/>
        <end position="572"/>
    </location>
</feature>
<protein>
    <recommendedName>
        <fullName evidence="10">Kazal-like domain-containing protein</fullName>
    </recommendedName>
</protein>
<evidence type="ECO:0000256" key="4">
    <source>
        <dbReference type="ARBA" id="ARBA00022692"/>
    </source>
</evidence>
<keyword evidence="12" id="KW-1185">Reference proteome</keyword>
<feature type="transmembrane region" description="Helical" evidence="9">
    <location>
        <begin position="211"/>
        <end position="238"/>
    </location>
</feature>
<dbReference type="InterPro" id="IPR004156">
    <property type="entry name" value="OATP"/>
</dbReference>
<comment type="caution">
    <text evidence="11">The sequence shown here is derived from an EMBL/GenBank/DDBJ whole genome shotgun (WGS) entry which is preliminary data.</text>
</comment>
<dbReference type="InterPro" id="IPR036259">
    <property type="entry name" value="MFS_trans_sf"/>
</dbReference>
<feature type="transmembrane region" description="Helical" evidence="9">
    <location>
        <begin position="258"/>
        <end position="279"/>
    </location>
</feature>
<dbReference type="Pfam" id="PF03137">
    <property type="entry name" value="OATP"/>
    <property type="match status" value="1"/>
</dbReference>
<dbReference type="Gene3D" id="1.20.1250.20">
    <property type="entry name" value="MFS general substrate transporter like domains"/>
    <property type="match status" value="1"/>
</dbReference>
<feature type="region of interest" description="Disordered" evidence="8">
    <location>
        <begin position="620"/>
        <end position="672"/>
    </location>
</feature>
<evidence type="ECO:0000256" key="5">
    <source>
        <dbReference type="ARBA" id="ARBA00022989"/>
    </source>
</evidence>
<dbReference type="Pfam" id="PF07648">
    <property type="entry name" value="Kazal_2"/>
    <property type="match status" value="1"/>
</dbReference>
<keyword evidence="7" id="KW-1015">Disulfide bond</keyword>
<organism evidence="11 12">
    <name type="scientific">Pomacea canaliculata</name>
    <name type="common">Golden apple snail</name>
    <dbReference type="NCBI Taxonomy" id="400727"/>
    <lineage>
        <taxon>Eukaryota</taxon>
        <taxon>Metazoa</taxon>
        <taxon>Spiralia</taxon>
        <taxon>Lophotrochozoa</taxon>
        <taxon>Mollusca</taxon>
        <taxon>Gastropoda</taxon>
        <taxon>Caenogastropoda</taxon>
        <taxon>Architaenioglossa</taxon>
        <taxon>Ampullarioidea</taxon>
        <taxon>Ampullariidae</taxon>
        <taxon>Pomacea</taxon>
    </lineage>
</organism>
<dbReference type="OrthoDB" id="5062115at2759"/>
<feature type="transmembrane region" description="Helical" evidence="9">
    <location>
        <begin position="43"/>
        <end position="67"/>
    </location>
</feature>
<feature type="transmembrane region" description="Helical" evidence="9">
    <location>
        <begin position="79"/>
        <end position="99"/>
    </location>
</feature>
<keyword evidence="3" id="KW-1003">Cell membrane</keyword>
<dbReference type="InterPro" id="IPR002350">
    <property type="entry name" value="Kazal_dom"/>
</dbReference>
<evidence type="ECO:0000256" key="9">
    <source>
        <dbReference type="SAM" id="Phobius"/>
    </source>
</evidence>
<evidence type="ECO:0000256" key="7">
    <source>
        <dbReference type="ARBA" id="ARBA00023157"/>
    </source>
</evidence>
<evidence type="ECO:0000256" key="6">
    <source>
        <dbReference type="ARBA" id="ARBA00023136"/>
    </source>
</evidence>
<dbReference type="EMBL" id="PZQS01000001">
    <property type="protein sequence ID" value="PVD38231.1"/>
    <property type="molecule type" value="Genomic_DNA"/>
</dbReference>
<evidence type="ECO:0000256" key="3">
    <source>
        <dbReference type="ARBA" id="ARBA00022475"/>
    </source>
</evidence>
<evidence type="ECO:0000313" key="12">
    <source>
        <dbReference type="Proteomes" id="UP000245119"/>
    </source>
</evidence>
<feature type="domain" description="Kazal-like" evidence="10">
    <location>
        <begin position="455"/>
        <end position="497"/>
    </location>
</feature>
<dbReference type="PANTHER" id="PTHR11388">
    <property type="entry name" value="ORGANIC ANION TRANSPORTER"/>
    <property type="match status" value="1"/>
</dbReference>
<feature type="transmembrane region" description="Helical" evidence="9">
    <location>
        <begin position="173"/>
        <end position="199"/>
    </location>
</feature>
<evidence type="ECO:0000256" key="1">
    <source>
        <dbReference type="ARBA" id="ARBA00004651"/>
    </source>
</evidence>
<evidence type="ECO:0000313" key="11">
    <source>
        <dbReference type="EMBL" id="PVD38231.1"/>
    </source>
</evidence>
<gene>
    <name evidence="11" type="ORF">C0Q70_00842</name>
</gene>
<evidence type="ECO:0000256" key="8">
    <source>
        <dbReference type="SAM" id="MobiDB-lite"/>
    </source>
</evidence>
<dbReference type="PANTHER" id="PTHR11388:SF100">
    <property type="entry name" value="SOLUTE CARRIER ORGANIC ANION TRANSPORTER FAMILY MEMBER 4A1"/>
    <property type="match status" value="1"/>
</dbReference>
<feature type="transmembrane region" description="Helical" evidence="9">
    <location>
        <begin position="382"/>
        <end position="403"/>
    </location>
</feature>
<evidence type="ECO:0000256" key="2">
    <source>
        <dbReference type="ARBA" id="ARBA00009657"/>
    </source>
</evidence>
<evidence type="ECO:0000259" key="10">
    <source>
        <dbReference type="PROSITE" id="PS51465"/>
    </source>
</evidence>
<dbReference type="InterPro" id="IPR036058">
    <property type="entry name" value="Kazal_dom_sf"/>
</dbReference>
<dbReference type="AlphaFoldDB" id="A0A2T7PXS4"/>
<dbReference type="Gene3D" id="3.30.60.30">
    <property type="match status" value="1"/>
</dbReference>
<dbReference type="SUPFAM" id="SSF103473">
    <property type="entry name" value="MFS general substrate transporter"/>
    <property type="match status" value="1"/>
</dbReference>
<feature type="transmembrane region" description="Helical" evidence="9">
    <location>
        <begin position="111"/>
        <end position="131"/>
    </location>
</feature>
<reference evidence="11 12" key="1">
    <citation type="submission" date="2018-04" db="EMBL/GenBank/DDBJ databases">
        <title>The genome of golden apple snail Pomacea canaliculata provides insight into stress tolerance and invasive adaptation.</title>
        <authorList>
            <person name="Liu C."/>
            <person name="Liu B."/>
            <person name="Ren Y."/>
            <person name="Zhang Y."/>
            <person name="Wang H."/>
            <person name="Li S."/>
            <person name="Jiang F."/>
            <person name="Yin L."/>
            <person name="Zhang G."/>
            <person name="Qian W."/>
            <person name="Fan W."/>
        </authorList>
    </citation>
    <scope>NUCLEOTIDE SEQUENCE [LARGE SCALE GENOMIC DNA]</scope>
    <source>
        <strain evidence="11">SZHN2017</strain>
        <tissue evidence="11">Muscle</tissue>
    </source>
</reference>
<dbReference type="GO" id="GO:0016323">
    <property type="term" value="C:basolateral plasma membrane"/>
    <property type="evidence" value="ECO:0007669"/>
    <property type="project" value="TreeGrafter"/>
</dbReference>
<keyword evidence="4 9" id="KW-0812">Transmembrane</keyword>
<accession>A0A2T7PXS4</accession>
<keyword evidence="5 9" id="KW-1133">Transmembrane helix</keyword>
<dbReference type="SUPFAM" id="SSF100895">
    <property type="entry name" value="Kazal-type serine protease inhibitors"/>
    <property type="match status" value="1"/>
</dbReference>
<feature type="compositionally biased region" description="Polar residues" evidence="8">
    <location>
        <begin position="620"/>
        <end position="651"/>
    </location>
</feature>
<comment type="subcellular location">
    <subcellularLocation>
        <location evidence="1">Cell membrane</location>
        <topology evidence="1">Multi-pass membrane protein</topology>
    </subcellularLocation>
</comment>
<dbReference type="GO" id="GO:0043252">
    <property type="term" value="P:sodium-independent organic anion transport"/>
    <property type="evidence" value="ECO:0007669"/>
    <property type="project" value="TreeGrafter"/>
</dbReference>
<dbReference type="PROSITE" id="PS51465">
    <property type="entry name" value="KAZAL_2"/>
    <property type="match status" value="1"/>
</dbReference>
<name>A0A2T7PXS4_POMCA</name>
<sequence length="672" mass="72901">MTSDQFQILKMIGDKDMKQPHKDSFGWGPIVPKFLKGCKRLSCLAICFIFCSFLNGINLGALSVALTTLEKRYGFSSKVTGLVSAAANIGSVTTIIFLAPLGYQSHRPRMLACGAVVTAVSCLLRIMPHLLDGPYWLPDTIERMRSQHPLCQTSGNSTSCSKLHSSDTFANTALVFLLLGQLAGGAGFSQIISFAPGIFTDHLADKKSGHAYIAASNVLGAVGISAGFLFGSVCLTIFVDIRTTIYIDYSNQEWIGAWWLMFAFTGTFLLIFAIILFAFPARVYDGFARKNLLDEERDSLKDSAGSTSSTSSSTRVQKRGGNCKNFLKKIKTFPGSLVKLVKNPAFNLFNICTWSELFFMSGLCAFGPKVFEKDFDISSADAGLVMGTIVASGAVGGILGGGFVISKMSANPRALARTCAICSLVAAACFLRLLLPLRRDQGGGHPHVLQSHVLPKISTFSPVCGPDGVTYFSACHAGCDFAGIDRDRLMLNFTNCACVRARNHSPMVVDSVTNIEAEPDVELDQSQDTEFTVTDGKCLRNRCNSFYPFFVLLLFGIFVRAVIIPPLTVLILKCVPDDEKVFALGANFLSSKALGAVPGPIILGALIDKTCLIWQETCENTGDPSSPTRQEQQSNTNITNNKDNQKSNTHIFDNKDNMKSESSDEIYEPISN</sequence>